<comment type="caution">
    <text evidence="1">The sequence shown here is derived from an EMBL/GenBank/DDBJ whole genome shotgun (WGS) entry which is preliminary data.</text>
</comment>
<dbReference type="EMBL" id="JBGNUJ010000004">
    <property type="protein sequence ID" value="KAL3961058.1"/>
    <property type="molecule type" value="Genomic_DNA"/>
</dbReference>
<organism evidence="1 2">
    <name type="scientific">Purpureocillium lilacinum</name>
    <name type="common">Paecilomyces lilacinus</name>
    <dbReference type="NCBI Taxonomy" id="33203"/>
    <lineage>
        <taxon>Eukaryota</taxon>
        <taxon>Fungi</taxon>
        <taxon>Dikarya</taxon>
        <taxon>Ascomycota</taxon>
        <taxon>Pezizomycotina</taxon>
        <taxon>Sordariomycetes</taxon>
        <taxon>Hypocreomycetidae</taxon>
        <taxon>Hypocreales</taxon>
        <taxon>Ophiocordycipitaceae</taxon>
        <taxon>Purpureocillium</taxon>
    </lineage>
</organism>
<evidence type="ECO:0000313" key="2">
    <source>
        <dbReference type="Proteomes" id="UP001638806"/>
    </source>
</evidence>
<keyword evidence="2" id="KW-1185">Reference proteome</keyword>
<evidence type="ECO:0000313" key="1">
    <source>
        <dbReference type="EMBL" id="KAL3961058.1"/>
    </source>
</evidence>
<sequence length="78" mass="8384">MEQSLSTPFGIHFFDSFRALPKTLNNLWSPSSITSGSPLIAKAGEGTSRANSSIRPGLSGPVLLCLLFLLRLEPVARL</sequence>
<gene>
    <name evidence="1" type="ORF">ACCO45_006175</name>
</gene>
<protein>
    <submittedName>
        <fullName evidence="1">Uncharacterized protein</fullName>
    </submittedName>
</protein>
<dbReference type="Proteomes" id="UP001638806">
    <property type="component" value="Unassembled WGS sequence"/>
</dbReference>
<accession>A0ACC4E0J5</accession>
<name>A0ACC4E0J5_PURLI</name>
<reference evidence="1" key="1">
    <citation type="submission" date="2024-12" db="EMBL/GenBank/DDBJ databases">
        <title>Comparative genomics and development of molecular markers within Purpureocillium lilacinum and among Purpureocillium species.</title>
        <authorList>
            <person name="Yeh Z.-Y."/>
            <person name="Ni N.-T."/>
            <person name="Lo P.-H."/>
            <person name="Mushyakhwo K."/>
            <person name="Lin C.-F."/>
            <person name="Nai Y.-S."/>
        </authorList>
    </citation>
    <scope>NUCLEOTIDE SEQUENCE</scope>
    <source>
        <strain evidence="1">NCHU-NPUST-175</strain>
    </source>
</reference>
<proteinExistence type="predicted"/>